<reference evidence="1" key="1">
    <citation type="submission" date="2025-08" db="UniProtKB">
        <authorList>
            <consortium name="Ensembl"/>
        </authorList>
    </citation>
    <scope>IDENTIFICATION</scope>
</reference>
<evidence type="ECO:0000313" key="1">
    <source>
        <dbReference type="Ensembl" id="ENSNMLP00000040596.1"/>
    </source>
</evidence>
<organism evidence="1 2">
    <name type="scientific">Neogobius melanostomus</name>
    <name type="common">round goby</name>
    <dbReference type="NCBI Taxonomy" id="47308"/>
    <lineage>
        <taxon>Eukaryota</taxon>
        <taxon>Metazoa</taxon>
        <taxon>Chordata</taxon>
        <taxon>Craniata</taxon>
        <taxon>Vertebrata</taxon>
        <taxon>Euteleostomi</taxon>
        <taxon>Actinopterygii</taxon>
        <taxon>Neopterygii</taxon>
        <taxon>Teleostei</taxon>
        <taxon>Neoteleostei</taxon>
        <taxon>Acanthomorphata</taxon>
        <taxon>Gobiaria</taxon>
        <taxon>Gobiiformes</taxon>
        <taxon>Gobioidei</taxon>
        <taxon>Gobiidae</taxon>
        <taxon>Benthophilinae</taxon>
        <taxon>Neogobiini</taxon>
        <taxon>Neogobius</taxon>
    </lineage>
</organism>
<proteinExistence type="predicted"/>
<dbReference type="Ensembl" id="ENSNMLT00000045150.1">
    <property type="protein sequence ID" value="ENSNMLP00000040596.1"/>
    <property type="gene ID" value="ENSNMLG00000024931.1"/>
</dbReference>
<accession>A0A8C6UR49</accession>
<dbReference type="AlphaFoldDB" id="A0A8C6UR49"/>
<sequence>MVNEESLDPKSASESGRIVALSEEDRTILAKSVNSSYREFIQGATMKFTGALLWLWMLTDLFSSSTQDESVPQNCSSKGDFTELSQLLERAVLCEKSGSGLSPQETAQVLSSISTLAQRLHAHQLTECEGAKPSKCPPAEAPENGGLFCVTISDRRFCKPLCHHGYDFGFLRRSRAYEECSNQTQYKWNTQYVGGNRLAVCNEAALAIAGSSSDYFPKEQSCLQTKANSTLLGGVMEQLLAKLRTEGHQGSQRLHASCAGWHTRTGDHLVIR</sequence>
<dbReference type="Proteomes" id="UP000694523">
    <property type="component" value="Unplaced"/>
</dbReference>
<keyword evidence="2" id="KW-1185">Reference proteome</keyword>
<reference evidence="1" key="2">
    <citation type="submission" date="2025-09" db="UniProtKB">
        <authorList>
            <consortium name="Ensembl"/>
        </authorList>
    </citation>
    <scope>IDENTIFICATION</scope>
</reference>
<name>A0A8C6UR49_9GOBI</name>
<evidence type="ECO:0000313" key="2">
    <source>
        <dbReference type="Proteomes" id="UP000694523"/>
    </source>
</evidence>
<protein>
    <submittedName>
        <fullName evidence="1">Uncharacterized protein</fullName>
    </submittedName>
</protein>